<sequence length="78" mass="9039">MALIFDDVRTIRESPCMRLTDTCALQRYQKRFPTKPFTGRMIGGCMTWNDPKLTMATGRNRPIVLKKSTRPAYPCVER</sequence>
<dbReference type="EMBL" id="MOBM01000004">
    <property type="protein sequence ID" value="RON19460.1"/>
    <property type="molecule type" value="Genomic_DNA"/>
</dbReference>
<dbReference type="AlphaFoldDB" id="A0A423I1X2"/>
<comment type="caution">
    <text evidence="1">The sequence shown here is derived from an EMBL/GenBank/DDBJ whole genome shotgun (WGS) entry which is preliminary data.</text>
</comment>
<gene>
    <name evidence="1" type="ORF">BK662_02475</name>
</gene>
<organism evidence="1 2">
    <name type="scientific">Pseudomonas frederiksbergensis</name>
    <dbReference type="NCBI Taxonomy" id="104087"/>
    <lineage>
        <taxon>Bacteria</taxon>
        <taxon>Pseudomonadati</taxon>
        <taxon>Pseudomonadota</taxon>
        <taxon>Gammaproteobacteria</taxon>
        <taxon>Pseudomonadales</taxon>
        <taxon>Pseudomonadaceae</taxon>
        <taxon>Pseudomonas</taxon>
    </lineage>
</organism>
<proteinExistence type="predicted"/>
<reference evidence="1 2" key="1">
    <citation type="submission" date="2016-10" db="EMBL/GenBank/DDBJ databases">
        <title>Comparative genome analysis of multiple Pseudomonas spp. focuses on biocontrol and plant growth promoting traits.</title>
        <authorList>
            <person name="Tao X.-Y."/>
            <person name="Taylor C.G."/>
        </authorList>
    </citation>
    <scope>NUCLEOTIDE SEQUENCE [LARGE SCALE GENOMIC DNA]</scope>
    <source>
        <strain evidence="1 2">36C6</strain>
    </source>
</reference>
<dbReference type="Proteomes" id="UP000284002">
    <property type="component" value="Unassembled WGS sequence"/>
</dbReference>
<name>A0A423I1X2_9PSED</name>
<evidence type="ECO:0000313" key="2">
    <source>
        <dbReference type="Proteomes" id="UP000284002"/>
    </source>
</evidence>
<accession>A0A423I1X2</accession>
<evidence type="ECO:0000313" key="1">
    <source>
        <dbReference type="EMBL" id="RON19460.1"/>
    </source>
</evidence>
<protein>
    <submittedName>
        <fullName evidence="1">Uncharacterized protein</fullName>
    </submittedName>
</protein>